<dbReference type="AlphaFoldDB" id="A0A6V8KS03"/>
<protein>
    <submittedName>
        <fullName evidence="1">Uncharacterized protein</fullName>
    </submittedName>
</protein>
<evidence type="ECO:0000313" key="2">
    <source>
        <dbReference type="Proteomes" id="UP000482800"/>
    </source>
</evidence>
<reference evidence="1 2" key="2">
    <citation type="submission" date="2020-03" db="EMBL/GenBank/DDBJ databases">
        <authorList>
            <person name="Ichikawa N."/>
            <person name="Kimura A."/>
            <person name="Kitahashi Y."/>
            <person name="Uohara A."/>
        </authorList>
    </citation>
    <scope>NUCLEOTIDE SEQUENCE [LARGE SCALE GENOMIC DNA]</scope>
    <source>
        <strain evidence="1 2">NBRC 108639</strain>
    </source>
</reference>
<sequence>MLAGGLLVGDTPLAPAVERELAARWPDAKRPRASDGAAAAAWLAARPLLSPPEAAALHARLFP</sequence>
<dbReference type="Proteomes" id="UP000482800">
    <property type="component" value="Unassembled WGS sequence"/>
</dbReference>
<organism evidence="1 2">
    <name type="scientific">Phytohabitans houttuyneae</name>
    <dbReference type="NCBI Taxonomy" id="1076126"/>
    <lineage>
        <taxon>Bacteria</taxon>
        <taxon>Bacillati</taxon>
        <taxon>Actinomycetota</taxon>
        <taxon>Actinomycetes</taxon>
        <taxon>Micromonosporales</taxon>
        <taxon>Micromonosporaceae</taxon>
    </lineage>
</organism>
<comment type="caution">
    <text evidence="1">The sequence shown here is derived from an EMBL/GenBank/DDBJ whole genome shotgun (WGS) entry which is preliminary data.</text>
</comment>
<reference evidence="1 2" key="1">
    <citation type="submission" date="2020-03" db="EMBL/GenBank/DDBJ databases">
        <title>Whole genome shotgun sequence of Phytohabitans houttuyneae NBRC 108639.</title>
        <authorList>
            <person name="Komaki H."/>
            <person name="Tamura T."/>
        </authorList>
    </citation>
    <scope>NUCLEOTIDE SEQUENCE [LARGE SCALE GENOMIC DNA]</scope>
    <source>
        <strain evidence="1 2">NBRC 108639</strain>
    </source>
</reference>
<accession>A0A6V8KS03</accession>
<proteinExistence type="predicted"/>
<dbReference type="EMBL" id="BLPF01000005">
    <property type="protein sequence ID" value="GFJ86200.1"/>
    <property type="molecule type" value="Genomic_DNA"/>
</dbReference>
<gene>
    <name evidence="1" type="ORF">Phou_103800</name>
</gene>
<evidence type="ECO:0000313" key="1">
    <source>
        <dbReference type="EMBL" id="GFJ86200.1"/>
    </source>
</evidence>
<keyword evidence="2" id="KW-1185">Reference proteome</keyword>
<name>A0A6V8KS03_9ACTN</name>